<evidence type="ECO:0000313" key="1">
    <source>
        <dbReference type="EMBL" id="GFQ83940.1"/>
    </source>
</evidence>
<reference evidence="1" key="1">
    <citation type="submission" date="2020-07" db="EMBL/GenBank/DDBJ databases">
        <title>Multicomponent nature underlies the extraordinary mechanical properties of spider dragline silk.</title>
        <authorList>
            <person name="Kono N."/>
            <person name="Nakamura H."/>
            <person name="Mori M."/>
            <person name="Yoshida Y."/>
            <person name="Ohtoshi R."/>
            <person name="Malay A.D."/>
            <person name="Moran D.A.P."/>
            <person name="Tomita M."/>
            <person name="Numata K."/>
            <person name="Arakawa K."/>
        </authorList>
    </citation>
    <scope>NUCLEOTIDE SEQUENCE</scope>
</reference>
<name>A0A8X6IVQ6_TRICU</name>
<sequence>MYLELCEFSNEASAMSPISCDASQTSEAEMDIVAKDPKVEMKPNQLNILCTKLGYFNCWRMTDTELYMLKKLKIVVMNIKKDSLLSIPLIVDFIERAEGRDRLDCGMQPTTKNQETIGRGVLLSRQV</sequence>
<protein>
    <submittedName>
        <fullName evidence="1">Uncharacterized protein</fullName>
    </submittedName>
</protein>
<gene>
    <name evidence="1" type="ORF">TNCT_711161</name>
</gene>
<dbReference type="Proteomes" id="UP000887116">
    <property type="component" value="Unassembled WGS sequence"/>
</dbReference>
<proteinExistence type="predicted"/>
<dbReference type="EMBL" id="BMAO01002873">
    <property type="protein sequence ID" value="GFQ83940.1"/>
    <property type="molecule type" value="Genomic_DNA"/>
</dbReference>
<evidence type="ECO:0000313" key="2">
    <source>
        <dbReference type="Proteomes" id="UP000887116"/>
    </source>
</evidence>
<comment type="caution">
    <text evidence="1">The sequence shown here is derived from an EMBL/GenBank/DDBJ whole genome shotgun (WGS) entry which is preliminary data.</text>
</comment>
<accession>A0A8X6IVQ6</accession>
<keyword evidence="2" id="KW-1185">Reference proteome</keyword>
<organism evidence="1 2">
    <name type="scientific">Trichonephila clavata</name>
    <name type="common">Joro spider</name>
    <name type="synonym">Nephila clavata</name>
    <dbReference type="NCBI Taxonomy" id="2740835"/>
    <lineage>
        <taxon>Eukaryota</taxon>
        <taxon>Metazoa</taxon>
        <taxon>Ecdysozoa</taxon>
        <taxon>Arthropoda</taxon>
        <taxon>Chelicerata</taxon>
        <taxon>Arachnida</taxon>
        <taxon>Araneae</taxon>
        <taxon>Araneomorphae</taxon>
        <taxon>Entelegynae</taxon>
        <taxon>Araneoidea</taxon>
        <taxon>Nephilidae</taxon>
        <taxon>Trichonephila</taxon>
    </lineage>
</organism>
<dbReference type="AlphaFoldDB" id="A0A8X6IVQ6"/>